<dbReference type="eggNOG" id="COG0457">
    <property type="taxonomic scope" value="Bacteria"/>
</dbReference>
<dbReference type="SUPFAM" id="SSF48452">
    <property type="entry name" value="TPR-like"/>
    <property type="match status" value="2"/>
</dbReference>
<dbReference type="InterPro" id="IPR011990">
    <property type="entry name" value="TPR-like_helical_dom_sf"/>
</dbReference>
<dbReference type="Proteomes" id="UP000001175">
    <property type="component" value="Chromosome"/>
</dbReference>
<accession>A0A0H3K2K6</accession>
<dbReference type="InterPro" id="IPR050498">
    <property type="entry name" value="Ycf3"/>
</dbReference>
<evidence type="ECO:0000256" key="2">
    <source>
        <dbReference type="ARBA" id="ARBA00022803"/>
    </source>
</evidence>
<proteinExistence type="predicted"/>
<dbReference type="SMART" id="SM00028">
    <property type="entry name" value="TPR"/>
    <property type="match status" value="7"/>
</dbReference>
<dbReference type="SUPFAM" id="SSF53756">
    <property type="entry name" value="UDP-Glycosyltransferase/glycogen phosphorylase"/>
    <property type="match status" value="2"/>
</dbReference>
<dbReference type="KEGG" id="syc:syc1304_c"/>
<dbReference type="PROSITE" id="PS50005">
    <property type="entry name" value="TPR"/>
    <property type="match status" value="2"/>
</dbReference>
<dbReference type="RefSeq" id="WP_011243616.1">
    <property type="nucleotide sequence ID" value="NC_006576.1"/>
</dbReference>
<dbReference type="EMBL" id="AP008231">
    <property type="protein sequence ID" value="BAD79494.1"/>
    <property type="molecule type" value="Genomic_DNA"/>
</dbReference>
<evidence type="ECO:0000313" key="5">
    <source>
        <dbReference type="Proteomes" id="UP000001175"/>
    </source>
</evidence>
<protein>
    <submittedName>
        <fullName evidence="4">Uncharacterized protein</fullName>
    </submittedName>
</protein>
<reference evidence="4 5" key="1">
    <citation type="journal article" date="2007" name="Photosyn. Res.">
        <title>Complete nucleotide sequence of the freshwater unicellular cyanobacterium Synechococcus elongatus PCC 6301 chromosome: gene content and organization.</title>
        <authorList>
            <person name="Sugita C."/>
            <person name="Ogata K."/>
            <person name="Shikata M."/>
            <person name="Jikuya H."/>
            <person name="Takano J."/>
            <person name="Furumichi M."/>
            <person name="Kanehisa M."/>
            <person name="Omata T."/>
            <person name="Sugiura M."/>
            <person name="Sugita M."/>
        </authorList>
    </citation>
    <scope>NUCLEOTIDE SEQUENCE [LARGE SCALE GENOMIC DNA]</scope>
    <source>
        <strain evidence="5">ATCC 27144 / PCC 6301 / SAUG 1402/1</strain>
    </source>
</reference>
<dbReference type="Pfam" id="PF13432">
    <property type="entry name" value="TPR_16"/>
    <property type="match status" value="4"/>
</dbReference>
<name>A0A0H3K2K6_SYNP6</name>
<evidence type="ECO:0000256" key="1">
    <source>
        <dbReference type="ARBA" id="ARBA00022737"/>
    </source>
</evidence>
<evidence type="ECO:0000313" key="4">
    <source>
        <dbReference type="EMBL" id="BAD79494.1"/>
    </source>
</evidence>
<feature type="repeat" description="TPR" evidence="3">
    <location>
        <begin position="109"/>
        <end position="142"/>
    </location>
</feature>
<feature type="repeat" description="TPR" evidence="3">
    <location>
        <begin position="75"/>
        <end position="108"/>
    </location>
</feature>
<dbReference type="Gene3D" id="3.40.50.2000">
    <property type="entry name" value="Glycogen Phosphorylase B"/>
    <property type="match status" value="2"/>
</dbReference>
<dbReference type="PANTHER" id="PTHR44858:SF1">
    <property type="entry name" value="UDP-N-ACETYLGLUCOSAMINE--PEPTIDE N-ACETYLGLUCOSAMINYLTRANSFERASE SPINDLY-RELATED"/>
    <property type="match status" value="1"/>
</dbReference>
<sequence>MQITAAAQHDYQQAIAAYQAGEFEAAIAQLDRLLGDVPDWAAALGLQGLCYYCCDQRETGITLLRRAIALDPTDPTHFNNLGNLLQRQGHLTEALERLTQALAIDPTHVAARFNRAITLQKLGDPATALQDYQQLLEADPDNPEIRYNSAHAALAIGDWDFGLPAYEARCQQLQHFPEIEASLKLPRWQGQDLDQQTLLVWGEQGFGDRLMGARWIPLLRQRYPQARIVWQTSPSLVRLFQTLADDRLMVLAEGAELPVCDWQVPLLSLMLIFQSDRNRLPWHGPYFFPHKGDFLPASDRPRLGLVWSAGRNPAQSAEFAANKSCPLALLWSVLSVSGWDVVSLQVDEARQDLQTLSDPLLDLGSEIGDFQDTVDRLAHLDLLITVDTAIAHLGGMIGLPTWVLLPAVPDWRWELSGATTPWYPSLRLFRQPSPGDWSGAIAELQTALAEFQPAPQHWDYRGELSIADWIQAADRAFTAQNWPRAEWLIRQAVAIAPEEPSFHRALGRSLKQQGDYAGAAQALAIACELAPTQAEFWHERSSLEYYDNQLTAALNSLNQAIALQGATADHLISRGVLHYRLGQFPESCADYDAAAAIAPESPLLRCNRGFLQLHWGNWLQGWPDLEVRFDFQSDLDPFQYRQLAPAWQGEPLGQQTLLIWGEQGLGDHLLFCRWLPELRLQHPQAQLIFVTDPLLERLMQQLADDRLQICCLDEPVPACDRQVALMSLPAIAQTTPATVPWRGAYFQSSMPPLRCAETLQVGFVWASGKRSSPETARLYREKSCPLNELLPALLAVPAVDYYSFQVGADVAELQPWLEQSDRLFDLSEQLQDFQDTADWLAEMDVLISVDTAVANLAGMMALPVWTLLPEPANWRWGLTGHTTPWYPSMRLYRQTQRGNWSGAIAQIQQDLQQLSRDRDCLVT</sequence>
<dbReference type="PANTHER" id="PTHR44858">
    <property type="entry name" value="TETRATRICOPEPTIDE REPEAT PROTEIN 6"/>
    <property type="match status" value="1"/>
</dbReference>
<evidence type="ECO:0000256" key="3">
    <source>
        <dbReference type="PROSITE-ProRule" id="PRU00339"/>
    </source>
</evidence>
<organism evidence="4 5">
    <name type="scientific">Synechococcus sp. (strain ATCC 27144 / PCC 6301 / SAUG 1402/1)</name>
    <name type="common">Anacystis nidulans</name>
    <dbReference type="NCBI Taxonomy" id="269084"/>
    <lineage>
        <taxon>Bacteria</taxon>
        <taxon>Bacillati</taxon>
        <taxon>Cyanobacteriota</taxon>
        <taxon>Cyanophyceae</taxon>
        <taxon>Synechococcales</taxon>
        <taxon>Synechococcaceae</taxon>
        <taxon>Synechococcus</taxon>
    </lineage>
</organism>
<dbReference type="eggNOG" id="COG0859">
    <property type="taxonomic scope" value="Bacteria"/>
</dbReference>
<dbReference type="Gene3D" id="1.25.40.10">
    <property type="entry name" value="Tetratricopeptide repeat domain"/>
    <property type="match status" value="2"/>
</dbReference>
<dbReference type="AlphaFoldDB" id="A0A0H3K2K6"/>
<keyword evidence="1" id="KW-0677">Repeat</keyword>
<keyword evidence="2 3" id="KW-0802">TPR repeat</keyword>
<gene>
    <name evidence="4" type="ordered locus">syc1304_c</name>
</gene>
<dbReference type="InterPro" id="IPR019734">
    <property type="entry name" value="TPR_rpt"/>
</dbReference>